<dbReference type="EMBL" id="JAAAUY010000345">
    <property type="protein sequence ID" value="KAF9331145.1"/>
    <property type="molecule type" value="Genomic_DNA"/>
</dbReference>
<name>A0A9P5VLR2_9FUNG</name>
<evidence type="ECO:0000313" key="4">
    <source>
        <dbReference type="Proteomes" id="UP000696485"/>
    </source>
</evidence>
<protein>
    <recommendedName>
        <fullName evidence="2">Beta-lactamase-related domain-containing protein</fullName>
    </recommendedName>
</protein>
<dbReference type="SUPFAM" id="SSF56601">
    <property type="entry name" value="beta-lactamase/transpeptidase-like"/>
    <property type="match status" value="1"/>
</dbReference>
<organism evidence="3 4">
    <name type="scientific">Podila minutissima</name>
    <dbReference type="NCBI Taxonomy" id="64525"/>
    <lineage>
        <taxon>Eukaryota</taxon>
        <taxon>Fungi</taxon>
        <taxon>Fungi incertae sedis</taxon>
        <taxon>Mucoromycota</taxon>
        <taxon>Mortierellomycotina</taxon>
        <taxon>Mortierellomycetes</taxon>
        <taxon>Mortierellales</taxon>
        <taxon>Mortierellaceae</taxon>
        <taxon>Podila</taxon>
    </lineage>
</organism>
<keyword evidence="1" id="KW-0812">Transmembrane</keyword>
<dbReference type="PANTHER" id="PTHR43319">
    <property type="entry name" value="BETA-LACTAMASE-RELATED"/>
    <property type="match status" value="1"/>
</dbReference>
<feature type="transmembrane region" description="Helical" evidence="1">
    <location>
        <begin position="12"/>
        <end position="36"/>
    </location>
</feature>
<dbReference type="Pfam" id="PF00144">
    <property type="entry name" value="Beta-lactamase"/>
    <property type="match status" value="1"/>
</dbReference>
<evidence type="ECO:0000313" key="3">
    <source>
        <dbReference type="EMBL" id="KAF9331145.1"/>
    </source>
</evidence>
<sequence length="521" mass="58589">MSKEAAAPPRRSYFNLNPGSIALHLLPAAAFALYVYCNQGPFQSTQCLTIGKNCRSSSFTYMEGTFEKADFYAPVARYYNSLFLRHEDLGGSLAVFTDGVPVIDLYAGFKDLEGTKIYDNTTLQNVYSCGKAVEGIIIARLVQSGLLNYDAKVTDYWPEFGQNGKEDIRLVDIMTHEAGVFFLDDDNKEMSWNSLKDREAFSARLARQAHYFGKDHKGHKRAYHAITRGWYLNEIVRRVDPQGRTIGQIAKEELMVQYPDVELYYSHFPENNEWWESRLSPMVDYPLIRVIGRMIIPDWIRNHQRIGFPGLRPAHRLTYQVMKKDSLTAKGLSLSFVKSVAGLRTKEAHATESTSFSLKSNAHSLAKLMAMMANKGASINPGQEPDLLSREVYEEATTFYSEHEDAVTLTSIPLSRGGWVKSTHLHDIEGLKGVEIQGWGGAGGSLIVWIEELGLGFSYVTNAFGAPEGVLGDIRGHTLLELVVRARKQELGLLPKPEPRKAEENKPKEKITLLQKLRLRS</sequence>
<keyword evidence="1" id="KW-1133">Transmembrane helix</keyword>
<keyword evidence="4" id="KW-1185">Reference proteome</keyword>
<dbReference type="PANTHER" id="PTHR43319:SF3">
    <property type="entry name" value="BETA-LACTAMASE-RELATED DOMAIN-CONTAINING PROTEIN"/>
    <property type="match status" value="1"/>
</dbReference>
<dbReference type="InterPro" id="IPR052907">
    <property type="entry name" value="Beta-lactamase/esterase"/>
</dbReference>
<dbReference type="InterPro" id="IPR012338">
    <property type="entry name" value="Beta-lactam/transpept-like"/>
</dbReference>
<accession>A0A9P5VLR2</accession>
<dbReference type="AlphaFoldDB" id="A0A9P5VLR2"/>
<keyword evidence="1" id="KW-0472">Membrane</keyword>
<feature type="domain" description="Beta-lactamase-related" evidence="2">
    <location>
        <begin position="89"/>
        <end position="254"/>
    </location>
</feature>
<comment type="caution">
    <text evidence="3">The sequence shown here is derived from an EMBL/GenBank/DDBJ whole genome shotgun (WGS) entry which is preliminary data.</text>
</comment>
<proteinExistence type="predicted"/>
<dbReference type="InterPro" id="IPR001466">
    <property type="entry name" value="Beta-lactam-related"/>
</dbReference>
<evidence type="ECO:0000259" key="2">
    <source>
        <dbReference type="Pfam" id="PF00144"/>
    </source>
</evidence>
<reference evidence="3" key="1">
    <citation type="journal article" date="2020" name="Fungal Divers.">
        <title>Resolving the Mortierellaceae phylogeny through synthesis of multi-gene phylogenetics and phylogenomics.</title>
        <authorList>
            <person name="Vandepol N."/>
            <person name="Liber J."/>
            <person name="Desiro A."/>
            <person name="Na H."/>
            <person name="Kennedy M."/>
            <person name="Barry K."/>
            <person name="Grigoriev I.V."/>
            <person name="Miller A.N."/>
            <person name="O'Donnell K."/>
            <person name="Stajich J.E."/>
            <person name="Bonito G."/>
        </authorList>
    </citation>
    <scope>NUCLEOTIDE SEQUENCE</scope>
    <source>
        <strain evidence="3">NVP1</strain>
    </source>
</reference>
<gene>
    <name evidence="3" type="ORF">BG006_005982</name>
</gene>
<dbReference type="Gene3D" id="3.40.710.10">
    <property type="entry name" value="DD-peptidase/beta-lactamase superfamily"/>
    <property type="match status" value="1"/>
</dbReference>
<evidence type="ECO:0000256" key="1">
    <source>
        <dbReference type="SAM" id="Phobius"/>
    </source>
</evidence>
<dbReference type="Proteomes" id="UP000696485">
    <property type="component" value="Unassembled WGS sequence"/>
</dbReference>